<dbReference type="RefSeq" id="WP_183970595.1">
    <property type="nucleotide sequence ID" value="NZ_BAABEW010000013.1"/>
</dbReference>
<dbReference type="PROSITE" id="PS51128">
    <property type="entry name" value="ZF_DKSA_2"/>
    <property type="match status" value="1"/>
</dbReference>
<accession>A0A7W8HKV9</accession>
<gene>
    <name evidence="6" type="ORF">HNQ70_003758</name>
</gene>
<evidence type="ECO:0000259" key="5">
    <source>
        <dbReference type="Pfam" id="PF01258"/>
    </source>
</evidence>
<dbReference type="SUPFAM" id="SSF109635">
    <property type="entry name" value="DnaK suppressor protein DksA, alpha-hairpin domain"/>
    <property type="match status" value="1"/>
</dbReference>
<evidence type="ECO:0000313" key="7">
    <source>
        <dbReference type="Proteomes" id="UP000532440"/>
    </source>
</evidence>
<keyword evidence="1" id="KW-0479">Metal-binding</keyword>
<evidence type="ECO:0000313" key="6">
    <source>
        <dbReference type="EMBL" id="MBB5273727.1"/>
    </source>
</evidence>
<dbReference type="PANTHER" id="PTHR33823">
    <property type="entry name" value="RNA POLYMERASE-BINDING TRANSCRIPTION FACTOR DKSA-RELATED"/>
    <property type="match status" value="1"/>
</dbReference>
<dbReference type="Proteomes" id="UP000532440">
    <property type="component" value="Unassembled WGS sequence"/>
</dbReference>
<dbReference type="SUPFAM" id="SSF57716">
    <property type="entry name" value="Glucocorticoid receptor-like (DNA-binding domain)"/>
    <property type="match status" value="1"/>
</dbReference>
<dbReference type="Pfam" id="PF01258">
    <property type="entry name" value="zf-dskA_traR"/>
    <property type="match status" value="1"/>
</dbReference>
<feature type="domain" description="Zinc finger DksA/TraR C4-type" evidence="5">
    <location>
        <begin position="83"/>
        <end position="118"/>
    </location>
</feature>
<dbReference type="AlphaFoldDB" id="A0A7W8HKV9"/>
<dbReference type="InterPro" id="IPR000962">
    <property type="entry name" value="Znf_DskA_TraR"/>
</dbReference>
<dbReference type="GO" id="GO:0008270">
    <property type="term" value="F:zinc ion binding"/>
    <property type="evidence" value="ECO:0007669"/>
    <property type="project" value="UniProtKB-KW"/>
</dbReference>
<keyword evidence="3" id="KW-0862">Zinc</keyword>
<name>A0A7W8HKV9_9BURK</name>
<organism evidence="6 7">
    <name type="scientific">Quisquiliibacterium transsilvanicum</name>
    <dbReference type="NCBI Taxonomy" id="1549638"/>
    <lineage>
        <taxon>Bacteria</taxon>
        <taxon>Pseudomonadati</taxon>
        <taxon>Pseudomonadota</taxon>
        <taxon>Betaproteobacteria</taxon>
        <taxon>Burkholderiales</taxon>
        <taxon>Burkholderiaceae</taxon>
        <taxon>Quisquiliibacterium</taxon>
    </lineage>
</organism>
<dbReference type="InterPro" id="IPR037187">
    <property type="entry name" value="DnaK_N"/>
</dbReference>
<reference evidence="6 7" key="1">
    <citation type="submission" date="2020-08" db="EMBL/GenBank/DDBJ databases">
        <title>Genomic Encyclopedia of Type Strains, Phase IV (KMG-IV): sequencing the most valuable type-strain genomes for metagenomic binning, comparative biology and taxonomic classification.</title>
        <authorList>
            <person name="Goeker M."/>
        </authorList>
    </citation>
    <scope>NUCLEOTIDE SEQUENCE [LARGE SCALE GENOMIC DNA]</scope>
    <source>
        <strain evidence="6 7">DSM 29781</strain>
    </source>
</reference>
<keyword evidence="7" id="KW-1185">Reference proteome</keyword>
<sequence length="127" mass="13360">MALAQEELKALERALASRARRLRGEVSEKLGDAADDAGGMNAGGDYGDQAFASGESSLDLAEAGRDIAELRAIDAALVAIGEGSYGMCASCGEEIPEERLRAQPLALRCVPCQERFERQGGQQSSSI</sequence>
<evidence type="ECO:0000256" key="1">
    <source>
        <dbReference type="ARBA" id="ARBA00022723"/>
    </source>
</evidence>
<evidence type="ECO:0000256" key="3">
    <source>
        <dbReference type="ARBA" id="ARBA00022833"/>
    </source>
</evidence>
<comment type="caution">
    <text evidence="6">The sequence shown here is derived from an EMBL/GenBank/DDBJ whole genome shotgun (WGS) entry which is preliminary data.</text>
</comment>
<dbReference type="EMBL" id="JACHGB010000008">
    <property type="protein sequence ID" value="MBB5273727.1"/>
    <property type="molecule type" value="Genomic_DNA"/>
</dbReference>
<evidence type="ECO:0000256" key="4">
    <source>
        <dbReference type="PROSITE-ProRule" id="PRU00510"/>
    </source>
</evidence>
<dbReference type="Gene3D" id="1.20.120.910">
    <property type="entry name" value="DksA, coiled-coil domain"/>
    <property type="match status" value="1"/>
</dbReference>
<proteinExistence type="predicted"/>
<dbReference type="PANTHER" id="PTHR33823:SF4">
    <property type="entry name" value="GENERAL STRESS PROTEIN 16O"/>
    <property type="match status" value="1"/>
</dbReference>
<protein>
    <submittedName>
        <fullName evidence="6">RNA polymerase-binding protein DksA</fullName>
    </submittedName>
</protein>
<keyword evidence="2" id="KW-0863">Zinc-finger</keyword>
<evidence type="ECO:0000256" key="2">
    <source>
        <dbReference type="ARBA" id="ARBA00022771"/>
    </source>
</evidence>
<feature type="zinc finger region" description="dksA C4-type" evidence="4">
    <location>
        <begin position="88"/>
        <end position="112"/>
    </location>
</feature>